<proteinExistence type="predicted"/>
<dbReference type="SUPFAM" id="SSF49452">
    <property type="entry name" value="Starch-binding domain-like"/>
    <property type="match status" value="1"/>
</dbReference>
<dbReference type="Pfam" id="PF14321">
    <property type="entry name" value="DUF4382"/>
    <property type="match status" value="1"/>
</dbReference>
<organism evidence="3 4">
    <name type="scientific">Echinicola soli</name>
    <dbReference type="NCBI Taxonomy" id="2591634"/>
    <lineage>
        <taxon>Bacteria</taxon>
        <taxon>Pseudomonadati</taxon>
        <taxon>Bacteroidota</taxon>
        <taxon>Cytophagia</taxon>
        <taxon>Cytophagales</taxon>
        <taxon>Cyclobacteriaceae</taxon>
        <taxon>Echinicola</taxon>
    </lineage>
</organism>
<evidence type="ECO:0000256" key="1">
    <source>
        <dbReference type="SAM" id="SignalP"/>
    </source>
</evidence>
<evidence type="ECO:0000313" key="4">
    <source>
        <dbReference type="Proteomes" id="UP000316614"/>
    </source>
</evidence>
<accession>A0A514CG57</accession>
<sequence length="278" mass="30031">MKILHFKNWLFGLAGLLVMASCNSDDKESMEGTATVNVSLVDAPADYDEVWIDVLGVELLPGGEDEDGDGWIYIPYDEEDAYINLLSLVNGNEAFIGSEEISAGSISKLRLVLGEDNYLVIDGEETPLTTPSAQQSGLKLQLDQELMAGIQYDLVIDFDAAKSIVKAGNSGQYILKPVLRVVAEQSASIEGKVLPVEAHPVIYGIINEDTVSTFADESGAFALRGLAEGNYTVIFEPTEEYEADTLYDVPAVDGEITVLDPVELEMAADLEVEIGTVN</sequence>
<evidence type="ECO:0000313" key="3">
    <source>
        <dbReference type="EMBL" id="QDH78788.1"/>
    </source>
</evidence>
<dbReference type="Proteomes" id="UP000316614">
    <property type="component" value="Chromosome"/>
</dbReference>
<feature type="domain" description="DUF4382" evidence="2">
    <location>
        <begin position="33"/>
        <end position="177"/>
    </location>
</feature>
<dbReference type="KEGG" id="echi:FKX85_06960"/>
<keyword evidence="4" id="KW-1185">Reference proteome</keyword>
<keyword evidence="1" id="KW-0732">Signal</keyword>
<dbReference type="RefSeq" id="WP_141614042.1">
    <property type="nucleotide sequence ID" value="NZ_CP041253.1"/>
</dbReference>
<feature type="chain" id="PRO_5022184812" evidence="1">
    <location>
        <begin position="25"/>
        <end position="278"/>
    </location>
</feature>
<dbReference type="GO" id="GO:0030246">
    <property type="term" value="F:carbohydrate binding"/>
    <property type="evidence" value="ECO:0007669"/>
    <property type="project" value="InterPro"/>
</dbReference>
<evidence type="ECO:0000259" key="2">
    <source>
        <dbReference type="Pfam" id="PF14321"/>
    </source>
</evidence>
<dbReference type="EMBL" id="CP041253">
    <property type="protein sequence ID" value="QDH78788.1"/>
    <property type="molecule type" value="Genomic_DNA"/>
</dbReference>
<reference evidence="3 4" key="1">
    <citation type="submission" date="2019-06" db="EMBL/GenBank/DDBJ databases">
        <title>Echinicola alkalisoli sp. nov. isolated from saline soil.</title>
        <authorList>
            <person name="Sun J.-Q."/>
            <person name="Xu L."/>
        </authorList>
    </citation>
    <scope>NUCLEOTIDE SEQUENCE [LARGE SCALE GENOMIC DNA]</scope>
    <source>
        <strain evidence="3 4">LN3S3</strain>
    </source>
</reference>
<dbReference type="AlphaFoldDB" id="A0A514CG57"/>
<protein>
    <submittedName>
        <fullName evidence="3">DUF4382 domain-containing protein</fullName>
    </submittedName>
</protein>
<dbReference type="PROSITE" id="PS51257">
    <property type="entry name" value="PROKAR_LIPOPROTEIN"/>
    <property type="match status" value="1"/>
</dbReference>
<feature type="signal peptide" evidence="1">
    <location>
        <begin position="1"/>
        <end position="24"/>
    </location>
</feature>
<gene>
    <name evidence="3" type="ORF">FKX85_06960</name>
</gene>
<dbReference type="InterPro" id="IPR025491">
    <property type="entry name" value="DUF4382"/>
</dbReference>
<dbReference type="InterPro" id="IPR013784">
    <property type="entry name" value="Carb-bd-like_fold"/>
</dbReference>
<name>A0A514CG57_9BACT</name>
<dbReference type="OrthoDB" id="2111471at2"/>